<gene>
    <name evidence="11" type="ORF">U9M48_009915</name>
</gene>
<evidence type="ECO:0000256" key="8">
    <source>
        <dbReference type="ARBA" id="ARBA00049280"/>
    </source>
</evidence>
<dbReference type="GO" id="GO:0007346">
    <property type="term" value="P:regulation of mitotic cell cycle"/>
    <property type="evidence" value="ECO:0007669"/>
    <property type="project" value="TreeGrafter"/>
</dbReference>
<evidence type="ECO:0000256" key="5">
    <source>
        <dbReference type="ARBA" id="ARBA00022741"/>
    </source>
</evidence>
<feature type="binding site" evidence="9">
    <location>
        <position position="408"/>
    </location>
    <ligand>
        <name>ATP</name>
        <dbReference type="ChEBI" id="CHEBI:30616"/>
    </ligand>
</feature>
<protein>
    <recommendedName>
        <fullName evidence="2">[RNA-polymerase]-subunit kinase</fullName>
        <ecNumber evidence="2">2.7.11.23</ecNumber>
    </recommendedName>
</protein>
<dbReference type="InterPro" id="IPR008271">
    <property type="entry name" value="Ser/Thr_kinase_AS"/>
</dbReference>
<evidence type="ECO:0000259" key="10">
    <source>
        <dbReference type="PROSITE" id="PS50011"/>
    </source>
</evidence>
<dbReference type="PROSITE" id="PS00108">
    <property type="entry name" value="PROTEIN_KINASE_ST"/>
    <property type="match status" value="2"/>
</dbReference>
<keyword evidence="4" id="KW-0808">Transferase</keyword>
<comment type="catalytic activity">
    <reaction evidence="8">
        <text>[DNA-directed RNA polymerase] + ATP = phospho-[DNA-directed RNA polymerase] + ADP + H(+)</text>
        <dbReference type="Rhea" id="RHEA:10216"/>
        <dbReference type="Rhea" id="RHEA-COMP:11321"/>
        <dbReference type="Rhea" id="RHEA-COMP:11322"/>
        <dbReference type="ChEBI" id="CHEBI:15378"/>
        <dbReference type="ChEBI" id="CHEBI:30616"/>
        <dbReference type="ChEBI" id="CHEBI:43176"/>
        <dbReference type="ChEBI" id="CHEBI:68546"/>
        <dbReference type="ChEBI" id="CHEBI:456216"/>
        <dbReference type="EC" id="2.7.11.23"/>
    </reaction>
</comment>
<dbReference type="AlphaFoldDB" id="A0AAQ3SS93"/>
<dbReference type="SMART" id="SM00220">
    <property type="entry name" value="S_TKc"/>
    <property type="match status" value="2"/>
</dbReference>
<evidence type="ECO:0000256" key="1">
    <source>
        <dbReference type="ARBA" id="ARBA00006485"/>
    </source>
</evidence>
<dbReference type="InterPro" id="IPR050108">
    <property type="entry name" value="CDK"/>
</dbReference>
<dbReference type="PROSITE" id="PS00107">
    <property type="entry name" value="PROTEIN_KINASE_ATP"/>
    <property type="match status" value="2"/>
</dbReference>
<evidence type="ECO:0000313" key="11">
    <source>
        <dbReference type="EMBL" id="WVZ59820.1"/>
    </source>
</evidence>
<accession>A0AAQ3SS93</accession>
<comment type="similarity">
    <text evidence="1">Belongs to the protein kinase superfamily. CMGC Ser/Thr protein kinase family. CDC2/CDKX subfamily.</text>
</comment>
<dbReference type="PANTHER" id="PTHR24056:SF395">
    <property type="entry name" value="PROTEIN KINASE DOMAIN-CONTAINING PROTEIN"/>
    <property type="match status" value="1"/>
</dbReference>
<feature type="domain" description="Protein kinase" evidence="10">
    <location>
        <begin position="379"/>
        <end position="676"/>
    </location>
</feature>
<dbReference type="GO" id="GO:0005634">
    <property type="term" value="C:nucleus"/>
    <property type="evidence" value="ECO:0007669"/>
    <property type="project" value="TreeGrafter"/>
</dbReference>
<sequence length="747" mass="81481">MASVDDAEPAPAPAVRPPCCRKRRRMHVGSAHDYEEIGRLGLGAFGDVVKARHRDTDQTVAIKRLPGGGDPSAVLREAFFLQDACASNPFVVGFRGVVRDKDQDAATSDLRLVMECAGPSLDAVLQHLHHDQQLPEATVRAAMWQLLTGVAKMHASGIVHRDIKPQNILVVGDGDGDGHSHAVLKLCDFGLAMSASEPPPYDPVGTLWYQAPEVLLDKDDYDSKVDVWALGCVMAELIDTGTPLFQGCHDDSQLFAIFDVLGVPDDSTWPWFSSTPFATVIMPEIDVQRCSHLRELFPRTKLSDQGFQVLSGLLTCNPEKRLTAAAALKLPWFNKIDALKLPKKEEVASAKTPTSMAAVRAPSGRKRRRMAVIGSTSDYEETCTLGHGTYGAVVKARHRVTGQAVAIKRLPGGDPAALLREASFLQRACASNPFVVGFHGVVCDEDQDPTTSGDSDLCLVMECVGPSLDSVLQQHRRARLPEATVRAAMRQLLTGAAKMHASGIVHRDIKPQNILVGGDDHGNSRVLKLCDFGLAVSTSDPPPCEPVGTLWYQAPEMLLDEEGYDSQIDTWALGCIMAELINTGRPLFQGCYDVGQLCAIFDVLGVPDDTTWPGFSSTAFATVVMPELDMQRSSKLRELFPETKLSEEGFQVLSGLLTCNPEKRLTAAAALKHPWFAKVDDALKLLPKTEQVMSSSSLPPLPKKRRMHAVMCFPCMDRFGRERGDTRRAKMTIPLTINAADEKPPNR</sequence>
<dbReference type="FunFam" id="1.10.510.10:FF:000790">
    <property type="entry name" value="Cyclin-dependent kinase G-1"/>
    <property type="match status" value="2"/>
</dbReference>
<dbReference type="Gene3D" id="1.10.510.10">
    <property type="entry name" value="Transferase(Phosphotransferase) domain 1"/>
    <property type="match status" value="2"/>
</dbReference>
<evidence type="ECO:0000313" key="12">
    <source>
        <dbReference type="Proteomes" id="UP001341281"/>
    </source>
</evidence>
<dbReference type="PANTHER" id="PTHR24056">
    <property type="entry name" value="CELL DIVISION PROTEIN KINASE"/>
    <property type="match status" value="1"/>
</dbReference>
<dbReference type="Pfam" id="PF00069">
    <property type="entry name" value="Pkinase"/>
    <property type="match status" value="2"/>
</dbReference>
<dbReference type="InterPro" id="IPR011009">
    <property type="entry name" value="Kinase-like_dom_sf"/>
</dbReference>
<keyword evidence="12" id="KW-1185">Reference proteome</keyword>
<name>A0AAQ3SS93_PASNO</name>
<dbReference type="Gene3D" id="3.30.200.20">
    <property type="entry name" value="Phosphorylase Kinase, domain 1"/>
    <property type="match status" value="2"/>
</dbReference>
<proteinExistence type="inferred from homology"/>
<keyword evidence="3" id="KW-0597">Phosphoprotein</keyword>
<feature type="binding site" evidence="9">
    <location>
        <position position="63"/>
    </location>
    <ligand>
        <name>ATP</name>
        <dbReference type="ChEBI" id="CHEBI:30616"/>
    </ligand>
</feature>
<evidence type="ECO:0000256" key="7">
    <source>
        <dbReference type="ARBA" id="ARBA00022840"/>
    </source>
</evidence>
<dbReference type="EC" id="2.7.11.23" evidence="2"/>
<dbReference type="InterPro" id="IPR017441">
    <property type="entry name" value="Protein_kinase_ATP_BS"/>
</dbReference>
<evidence type="ECO:0000256" key="9">
    <source>
        <dbReference type="PROSITE-ProRule" id="PRU10141"/>
    </source>
</evidence>
<dbReference type="GO" id="GO:0008353">
    <property type="term" value="F:RNA polymerase II CTD heptapeptide repeat kinase activity"/>
    <property type="evidence" value="ECO:0007669"/>
    <property type="project" value="UniProtKB-EC"/>
</dbReference>
<evidence type="ECO:0000256" key="3">
    <source>
        <dbReference type="ARBA" id="ARBA00022553"/>
    </source>
</evidence>
<dbReference type="Proteomes" id="UP001341281">
    <property type="component" value="Chromosome 02"/>
</dbReference>
<dbReference type="GO" id="GO:0005524">
    <property type="term" value="F:ATP binding"/>
    <property type="evidence" value="ECO:0007669"/>
    <property type="project" value="UniProtKB-UniRule"/>
</dbReference>
<keyword evidence="7 9" id="KW-0067">ATP-binding</keyword>
<evidence type="ECO:0000256" key="2">
    <source>
        <dbReference type="ARBA" id="ARBA00012409"/>
    </source>
</evidence>
<keyword evidence="6" id="KW-0418">Kinase</keyword>
<organism evidence="11 12">
    <name type="scientific">Paspalum notatum var. saurae</name>
    <dbReference type="NCBI Taxonomy" id="547442"/>
    <lineage>
        <taxon>Eukaryota</taxon>
        <taxon>Viridiplantae</taxon>
        <taxon>Streptophyta</taxon>
        <taxon>Embryophyta</taxon>
        <taxon>Tracheophyta</taxon>
        <taxon>Spermatophyta</taxon>
        <taxon>Magnoliopsida</taxon>
        <taxon>Liliopsida</taxon>
        <taxon>Poales</taxon>
        <taxon>Poaceae</taxon>
        <taxon>PACMAD clade</taxon>
        <taxon>Panicoideae</taxon>
        <taxon>Andropogonodae</taxon>
        <taxon>Paspaleae</taxon>
        <taxon>Paspalinae</taxon>
        <taxon>Paspalum</taxon>
    </lineage>
</organism>
<dbReference type="PROSITE" id="PS50011">
    <property type="entry name" value="PROTEIN_KINASE_DOM"/>
    <property type="match status" value="2"/>
</dbReference>
<feature type="domain" description="Protein kinase" evidence="10">
    <location>
        <begin position="34"/>
        <end position="333"/>
    </location>
</feature>
<dbReference type="EMBL" id="CP144746">
    <property type="protein sequence ID" value="WVZ59820.1"/>
    <property type="molecule type" value="Genomic_DNA"/>
</dbReference>
<evidence type="ECO:0000256" key="4">
    <source>
        <dbReference type="ARBA" id="ARBA00022679"/>
    </source>
</evidence>
<reference evidence="11 12" key="1">
    <citation type="submission" date="2024-02" db="EMBL/GenBank/DDBJ databases">
        <title>High-quality chromosome-scale genome assembly of Pensacola bahiagrass (Paspalum notatum Flugge var. saurae).</title>
        <authorList>
            <person name="Vega J.M."/>
            <person name="Podio M."/>
            <person name="Orjuela J."/>
            <person name="Siena L.A."/>
            <person name="Pessino S.C."/>
            <person name="Combes M.C."/>
            <person name="Mariac C."/>
            <person name="Albertini E."/>
            <person name="Pupilli F."/>
            <person name="Ortiz J.P.A."/>
            <person name="Leblanc O."/>
        </authorList>
    </citation>
    <scope>NUCLEOTIDE SEQUENCE [LARGE SCALE GENOMIC DNA]</scope>
    <source>
        <strain evidence="11">R1</strain>
        <tissue evidence="11">Leaf</tissue>
    </source>
</reference>
<dbReference type="InterPro" id="IPR000719">
    <property type="entry name" value="Prot_kinase_dom"/>
</dbReference>
<keyword evidence="5 9" id="KW-0547">Nucleotide-binding</keyword>
<evidence type="ECO:0000256" key="6">
    <source>
        <dbReference type="ARBA" id="ARBA00022777"/>
    </source>
</evidence>
<dbReference type="SUPFAM" id="SSF56112">
    <property type="entry name" value="Protein kinase-like (PK-like)"/>
    <property type="match status" value="2"/>
</dbReference>